<dbReference type="AlphaFoldDB" id="A0A4S2F4I1"/>
<keyword evidence="2 3" id="KW-0378">Hydrolase</keyword>
<dbReference type="Pfam" id="PF02580">
    <property type="entry name" value="Tyr_Deacylase"/>
    <property type="match status" value="1"/>
</dbReference>
<evidence type="ECO:0000256" key="2">
    <source>
        <dbReference type="HAMAP-Rule" id="MF_00518"/>
    </source>
</evidence>
<dbReference type="GO" id="GO:0043908">
    <property type="term" value="F:Ser(Gly)-tRNA(Ala) hydrolase activity"/>
    <property type="evidence" value="ECO:0007669"/>
    <property type="project" value="UniProtKB-UniRule"/>
</dbReference>
<dbReference type="PANTHER" id="PTHR10472:SF5">
    <property type="entry name" value="D-AMINOACYL-TRNA DEACYLASE 1"/>
    <property type="match status" value="1"/>
</dbReference>
<dbReference type="GO" id="GO:0000049">
    <property type="term" value="F:tRNA binding"/>
    <property type="evidence" value="ECO:0007669"/>
    <property type="project" value="UniProtKB-UniRule"/>
</dbReference>
<dbReference type="GO" id="GO:0019478">
    <property type="term" value="P:D-amino acid catabolic process"/>
    <property type="evidence" value="ECO:0007669"/>
    <property type="project" value="UniProtKB-UniRule"/>
</dbReference>
<sequence length="148" mass="16111">MRALLQRVSQAQVTVDGQVTGAIGNGFLILLGVGPDDTPQIAERLWDKIRRLRVFDDAVGKMNLSLEAMGGSVLVVSQFTLYANCRRGNRPGFTDAAKPELANELYQHFCQIAACDVPVGTGIFAAEMQVSLINDGPITIWLDTDDLF</sequence>
<dbReference type="InterPro" id="IPR023509">
    <property type="entry name" value="DTD-like_sf"/>
</dbReference>
<protein>
    <recommendedName>
        <fullName evidence="2">D-aminoacyl-tRNA deacylase</fullName>
        <shortName evidence="2">DTD</shortName>
        <ecNumber evidence="2">3.1.1.96</ecNumber>
    </recommendedName>
    <alternativeName>
        <fullName evidence="2">Gly-tRNA(Ala) deacylase</fullName>
        <ecNumber evidence="2">3.1.1.-</ecNumber>
    </alternativeName>
</protein>
<name>A0A4S2F4I1_9ACTN</name>
<dbReference type="EC" id="3.1.1.96" evidence="2"/>
<comment type="similarity">
    <text evidence="1 2">Belongs to the DTD family.</text>
</comment>
<dbReference type="NCBIfam" id="TIGR00256">
    <property type="entry name" value="D-aminoacyl-tRNA deacylase"/>
    <property type="match status" value="1"/>
</dbReference>
<dbReference type="FunFam" id="3.50.80.10:FF:000001">
    <property type="entry name" value="D-aminoacyl-tRNA deacylase"/>
    <property type="match status" value="1"/>
</dbReference>
<dbReference type="InterPro" id="IPR003732">
    <property type="entry name" value="Daa-tRNA_deacyls_DTD"/>
</dbReference>
<dbReference type="GO" id="GO:0005737">
    <property type="term" value="C:cytoplasm"/>
    <property type="evidence" value="ECO:0007669"/>
    <property type="project" value="UniProtKB-SubCell"/>
</dbReference>
<dbReference type="GO" id="GO:0051500">
    <property type="term" value="F:D-tyrosyl-tRNA(Tyr) deacylase activity"/>
    <property type="evidence" value="ECO:0007669"/>
    <property type="project" value="TreeGrafter"/>
</dbReference>
<dbReference type="OrthoDB" id="9801395at2"/>
<comment type="catalytic activity">
    <reaction evidence="2">
        <text>glycyl-tRNA(Ala) + H2O = tRNA(Ala) + glycine + H(+)</text>
        <dbReference type="Rhea" id="RHEA:53744"/>
        <dbReference type="Rhea" id="RHEA-COMP:9657"/>
        <dbReference type="Rhea" id="RHEA-COMP:13640"/>
        <dbReference type="ChEBI" id="CHEBI:15377"/>
        <dbReference type="ChEBI" id="CHEBI:15378"/>
        <dbReference type="ChEBI" id="CHEBI:57305"/>
        <dbReference type="ChEBI" id="CHEBI:78442"/>
        <dbReference type="ChEBI" id="CHEBI:78522"/>
    </reaction>
</comment>
<keyword evidence="2" id="KW-0820">tRNA-binding</keyword>
<dbReference type="Proteomes" id="UP000310263">
    <property type="component" value="Unassembled WGS sequence"/>
</dbReference>
<proteinExistence type="inferred from homology"/>
<dbReference type="SUPFAM" id="SSF69500">
    <property type="entry name" value="DTD-like"/>
    <property type="match status" value="1"/>
</dbReference>
<evidence type="ECO:0000313" key="4">
    <source>
        <dbReference type="Proteomes" id="UP000310263"/>
    </source>
</evidence>
<comment type="catalytic activity">
    <reaction evidence="2">
        <text>a D-aminoacyl-tRNA + H2O = a tRNA + a D-alpha-amino acid + H(+)</text>
        <dbReference type="Rhea" id="RHEA:13953"/>
        <dbReference type="Rhea" id="RHEA-COMP:10123"/>
        <dbReference type="Rhea" id="RHEA-COMP:10124"/>
        <dbReference type="ChEBI" id="CHEBI:15377"/>
        <dbReference type="ChEBI" id="CHEBI:15378"/>
        <dbReference type="ChEBI" id="CHEBI:59871"/>
        <dbReference type="ChEBI" id="CHEBI:78442"/>
        <dbReference type="ChEBI" id="CHEBI:79333"/>
        <dbReference type="EC" id="3.1.1.96"/>
    </reaction>
</comment>
<dbReference type="EC" id="3.1.1.-" evidence="2"/>
<gene>
    <name evidence="2" type="primary">dtd</name>
    <name evidence="3" type="ORF">E5334_02115</name>
</gene>
<keyword evidence="4" id="KW-1185">Reference proteome</keyword>
<dbReference type="CDD" id="cd00563">
    <property type="entry name" value="Dtyr_deacylase"/>
    <property type="match status" value="1"/>
</dbReference>
<dbReference type="RefSeq" id="WP_136011944.1">
    <property type="nucleotide sequence ID" value="NZ_SRYE01000001.1"/>
</dbReference>
<comment type="domain">
    <text evidence="2">A Gly-cisPro motif from one monomer fits into the active site of the other monomer to allow specific chiral rejection of L-amino acids.</text>
</comment>
<reference evidence="3 4" key="1">
    <citation type="submission" date="2019-04" db="EMBL/GenBank/DDBJ databases">
        <title>Microbes associate with the intestines of laboratory mice.</title>
        <authorList>
            <person name="Navarre W."/>
            <person name="Wong E."/>
            <person name="Huang K."/>
            <person name="Tropini C."/>
            <person name="Ng K."/>
            <person name="Yu B."/>
        </authorList>
    </citation>
    <scope>NUCLEOTIDE SEQUENCE [LARGE SCALE GENOMIC DNA]</scope>
    <source>
        <strain evidence="3 4">NM07_P-09</strain>
    </source>
</reference>
<evidence type="ECO:0000256" key="1">
    <source>
        <dbReference type="ARBA" id="ARBA00009673"/>
    </source>
</evidence>
<dbReference type="EMBL" id="SRYE01000001">
    <property type="protein sequence ID" value="TGY63317.1"/>
    <property type="molecule type" value="Genomic_DNA"/>
</dbReference>
<evidence type="ECO:0000313" key="3">
    <source>
        <dbReference type="EMBL" id="TGY63317.1"/>
    </source>
</evidence>
<feature type="short sequence motif" description="Gly-cisPro motif, important for rejection of L-amino acids" evidence="2">
    <location>
        <begin position="136"/>
        <end position="137"/>
    </location>
</feature>
<keyword evidence="2" id="KW-0963">Cytoplasm</keyword>
<accession>A0A4S2F4I1</accession>
<comment type="caution">
    <text evidence="3">The sequence shown here is derived from an EMBL/GenBank/DDBJ whole genome shotgun (WGS) entry which is preliminary data.</text>
</comment>
<organism evidence="3 4">
    <name type="scientific">Muricaecibacterium torontonense</name>
    <dbReference type="NCBI Taxonomy" id="3032871"/>
    <lineage>
        <taxon>Bacteria</taxon>
        <taxon>Bacillati</taxon>
        <taxon>Actinomycetota</taxon>
        <taxon>Coriobacteriia</taxon>
        <taxon>Coriobacteriales</taxon>
        <taxon>Atopobiaceae</taxon>
        <taxon>Muricaecibacterium</taxon>
    </lineage>
</organism>
<comment type="subcellular location">
    <subcellularLocation>
        <location evidence="2">Cytoplasm</location>
    </subcellularLocation>
</comment>
<keyword evidence="2" id="KW-0694">RNA-binding</keyword>
<dbReference type="HAMAP" id="MF_00518">
    <property type="entry name" value="Deacylase_Dtd"/>
    <property type="match status" value="1"/>
</dbReference>
<dbReference type="Gene3D" id="3.50.80.10">
    <property type="entry name" value="D-tyrosyl-tRNA(Tyr) deacylase"/>
    <property type="match status" value="1"/>
</dbReference>
<dbReference type="PANTHER" id="PTHR10472">
    <property type="entry name" value="D-TYROSYL-TRNA TYR DEACYLASE"/>
    <property type="match status" value="1"/>
</dbReference>
<comment type="subunit">
    <text evidence="2">Homodimer.</text>
</comment>
<dbReference type="GO" id="GO:0106026">
    <property type="term" value="F:Gly-tRNA(Ala) deacylase activity"/>
    <property type="evidence" value="ECO:0007669"/>
    <property type="project" value="UniProtKB-UniRule"/>
</dbReference>
<comment type="function">
    <text evidence="2">An aminoacyl-tRNA editing enzyme that deacylates mischarged D-aminoacyl-tRNAs. Also deacylates mischarged glycyl-tRNA(Ala), protecting cells against glycine mischarging by AlaRS. Acts via tRNA-based rather than protein-based catalysis; rejects L-amino acids rather than detecting D-amino acids in the active site. By recycling D-aminoacyl-tRNA to D-amino acids and free tRNA molecules, this enzyme counteracts the toxicity associated with the formation of D-aminoacyl-tRNA entities in vivo and helps enforce protein L-homochirality.</text>
</comment>